<sequence length="154" mass="16372">MSLQAPLKTFYLDDGTVGGTVKEVLDDLARVVDLGTKVGLSLNLSECEAFVYGGNAASRAAATATILQSAPDVRFPSSEGLELLGAPLMLWTVSAQPLTGRRLPSLSSPAGCLSWLLTRPFFSSKIAWLRRRCSISCGAHPPLPGSTRSWHSTP</sequence>
<evidence type="ECO:0000313" key="2">
    <source>
        <dbReference type="Proteomes" id="UP000192578"/>
    </source>
</evidence>
<evidence type="ECO:0000313" key="1">
    <source>
        <dbReference type="EMBL" id="OQV15450.1"/>
    </source>
</evidence>
<dbReference type="OrthoDB" id="2016582at2759"/>
<accession>A0A1W0WJQ3</accession>
<dbReference type="Proteomes" id="UP000192578">
    <property type="component" value="Unassembled WGS sequence"/>
</dbReference>
<name>A0A1W0WJQ3_HYPEX</name>
<keyword evidence="2" id="KW-1185">Reference proteome</keyword>
<organism evidence="1 2">
    <name type="scientific">Hypsibius exemplaris</name>
    <name type="common">Freshwater tardigrade</name>
    <dbReference type="NCBI Taxonomy" id="2072580"/>
    <lineage>
        <taxon>Eukaryota</taxon>
        <taxon>Metazoa</taxon>
        <taxon>Ecdysozoa</taxon>
        <taxon>Tardigrada</taxon>
        <taxon>Eutardigrada</taxon>
        <taxon>Parachela</taxon>
        <taxon>Hypsibioidea</taxon>
        <taxon>Hypsibiidae</taxon>
        <taxon>Hypsibius</taxon>
    </lineage>
</organism>
<dbReference type="AlphaFoldDB" id="A0A1W0WJQ3"/>
<protein>
    <submittedName>
        <fullName evidence="1">Uncharacterized protein</fullName>
    </submittedName>
</protein>
<comment type="caution">
    <text evidence="1">The sequence shown here is derived from an EMBL/GenBank/DDBJ whole genome shotgun (WGS) entry which is preliminary data.</text>
</comment>
<dbReference type="EMBL" id="MTYJ01000088">
    <property type="protein sequence ID" value="OQV15450.1"/>
    <property type="molecule type" value="Genomic_DNA"/>
</dbReference>
<proteinExistence type="predicted"/>
<gene>
    <name evidence="1" type="ORF">BV898_10325</name>
</gene>
<reference evidence="2" key="1">
    <citation type="submission" date="2017-01" db="EMBL/GenBank/DDBJ databases">
        <title>Comparative genomics of anhydrobiosis in the tardigrade Hypsibius dujardini.</title>
        <authorList>
            <person name="Yoshida Y."/>
            <person name="Koutsovoulos G."/>
            <person name="Laetsch D."/>
            <person name="Stevens L."/>
            <person name="Kumar S."/>
            <person name="Horikawa D."/>
            <person name="Ishino K."/>
            <person name="Komine S."/>
            <person name="Tomita M."/>
            <person name="Blaxter M."/>
            <person name="Arakawa K."/>
        </authorList>
    </citation>
    <scope>NUCLEOTIDE SEQUENCE [LARGE SCALE GENOMIC DNA]</scope>
    <source>
        <strain evidence="2">Z151</strain>
    </source>
</reference>